<dbReference type="EMBL" id="JACGWM010000353">
    <property type="protein sequence ID" value="KAL0307504.1"/>
    <property type="molecule type" value="Genomic_DNA"/>
</dbReference>
<sequence>MFQKGMGLKFLNRDAAAEGNVGESGDVGGPREELSFLFNSLPTLETAQPEVGSSGWKSTARRVVSGKGSRQNGSTTSGKRLALRAGHGGPSSEPVGCRRTARAAPAAARAGRRVPAGDRLGTAPSGAFPGIEQSTQDCALNVKVKKFNQAWRNHNQGNGLVESAGKEDPVELDSSPTL</sequence>
<reference evidence="2" key="2">
    <citation type="journal article" date="2024" name="Plant">
        <title>Genomic evolution and insights into agronomic trait innovations of Sesamum species.</title>
        <authorList>
            <person name="Miao H."/>
            <person name="Wang L."/>
            <person name="Qu L."/>
            <person name="Liu H."/>
            <person name="Sun Y."/>
            <person name="Le M."/>
            <person name="Wang Q."/>
            <person name="Wei S."/>
            <person name="Zheng Y."/>
            <person name="Lin W."/>
            <person name="Duan Y."/>
            <person name="Cao H."/>
            <person name="Xiong S."/>
            <person name="Wang X."/>
            <person name="Wei L."/>
            <person name="Li C."/>
            <person name="Ma Q."/>
            <person name="Ju M."/>
            <person name="Zhao R."/>
            <person name="Li G."/>
            <person name="Mu C."/>
            <person name="Tian Q."/>
            <person name="Mei H."/>
            <person name="Zhang T."/>
            <person name="Gao T."/>
            <person name="Zhang H."/>
        </authorList>
    </citation>
    <scope>NUCLEOTIDE SEQUENCE</scope>
    <source>
        <strain evidence="2">KEN8</strain>
    </source>
</reference>
<proteinExistence type="predicted"/>
<reference evidence="2" key="1">
    <citation type="submission" date="2020-06" db="EMBL/GenBank/DDBJ databases">
        <authorList>
            <person name="Li T."/>
            <person name="Hu X."/>
            <person name="Zhang T."/>
            <person name="Song X."/>
            <person name="Zhang H."/>
            <person name="Dai N."/>
            <person name="Sheng W."/>
            <person name="Hou X."/>
            <person name="Wei L."/>
        </authorList>
    </citation>
    <scope>NUCLEOTIDE SEQUENCE</scope>
    <source>
        <strain evidence="2">KEN8</strain>
        <tissue evidence="2">Leaf</tissue>
    </source>
</reference>
<protein>
    <submittedName>
        <fullName evidence="2">Uncharacterized protein</fullName>
    </submittedName>
</protein>
<feature type="region of interest" description="Disordered" evidence="1">
    <location>
        <begin position="47"/>
        <end position="133"/>
    </location>
</feature>
<comment type="caution">
    <text evidence="2">The sequence shown here is derived from an EMBL/GenBank/DDBJ whole genome shotgun (WGS) entry which is preliminary data.</text>
</comment>
<feature type="compositionally biased region" description="Low complexity" evidence="1">
    <location>
        <begin position="102"/>
        <end position="119"/>
    </location>
</feature>
<name>A0AAW2KL27_9LAMI</name>
<evidence type="ECO:0000256" key="1">
    <source>
        <dbReference type="SAM" id="MobiDB-lite"/>
    </source>
</evidence>
<gene>
    <name evidence="2" type="ORF">Scaly_2561200</name>
</gene>
<feature type="region of interest" description="Disordered" evidence="1">
    <location>
        <begin position="13"/>
        <end position="33"/>
    </location>
</feature>
<dbReference type="AlphaFoldDB" id="A0AAW2KL27"/>
<organism evidence="2">
    <name type="scientific">Sesamum calycinum</name>
    <dbReference type="NCBI Taxonomy" id="2727403"/>
    <lineage>
        <taxon>Eukaryota</taxon>
        <taxon>Viridiplantae</taxon>
        <taxon>Streptophyta</taxon>
        <taxon>Embryophyta</taxon>
        <taxon>Tracheophyta</taxon>
        <taxon>Spermatophyta</taxon>
        <taxon>Magnoliopsida</taxon>
        <taxon>eudicotyledons</taxon>
        <taxon>Gunneridae</taxon>
        <taxon>Pentapetalae</taxon>
        <taxon>asterids</taxon>
        <taxon>lamiids</taxon>
        <taxon>Lamiales</taxon>
        <taxon>Pedaliaceae</taxon>
        <taxon>Sesamum</taxon>
    </lineage>
</organism>
<evidence type="ECO:0000313" key="2">
    <source>
        <dbReference type="EMBL" id="KAL0307504.1"/>
    </source>
</evidence>
<accession>A0AAW2KL27</accession>
<feature type="region of interest" description="Disordered" evidence="1">
    <location>
        <begin position="155"/>
        <end position="178"/>
    </location>
</feature>
<feature type="compositionally biased region" description="Polar residues" evidence="1">
    <location>
        <begin position="68"/>
        <end position="78"/>
    </location>
</feature>